<evidence type="ECO:0000313" key="3">
    <source>
        <dbReference type="Proteomes" id="UP001085076"/>
    </source>
</evidence>
<reference evidence="2" key="2">
    <citation type="journal article" date="2022" name="Hortic Res">
        <title>The genome of Dioscorea zingiberensis sheds light on the biosynthesis, origin and evolution of the medicinally important diosgenin saponins.</title>
        <authorList>
            <person name="Li Y."/>
            <person name="Tan C."/>
            <person name="Li Z."/>
            <person name="Guo J."/>
            <person name="Li S."/>
            <person name="Chen X."/>
            <person name="Wang C."/>
            <person name="Dai X."/>
            <person name="Yang H."/>
            <person name="Song W."/>
            <person name="Hou L."/>
            <person name="Xu J."/>
            <person name="Tong Z."/>
            <person name="Xu A."/>
            <person name="Yuan X."/>
            <person name="Wang W."/>
            <person name="Yang Q."/>
            <person name="Chen L."/>
            <person name="Sun Z."/>
            <person name="Wang K."/>
            <person name="Pan B."/>
            <person name="Chen J."/>
            <person name="Bao Y."/>
            <person name="Liu F."/>
            <person name="Qi X."/>
            <person name="Gang D.R."/>
            <person name="Wen J."/>
            <person name="Li J."/>
        </authorList>
    </citation>
    <scope>NUCLEOTIDE SEQUENCE</scope>
    <source>
        <strain evidence="2">Dzin_1.0</strain>
    </source>
</reference>
<accession>A0A9D5CBB8</accession>
<evidence type="ECO:0000313" key="2">
    <source>
        <dbReference type="EMBL" id="KAJ0969774.1"/>
    </source>
</evidence>
<keyword evidence="1" id="KW-0812">Transmembrane</keyword>
<keyword evidence="3" id="KW-1185">Reference proteome</keyword>
<dbReference type="Proteomes" id="UP001085076">
    <property type="component" value="Miscellaneous, Linkage group lg06"/>
</dbReference>
<feature type="transmembrane region" description="Helical" evidence="1">
    <location>
        <begin position="61"/>
        <end position="80"/>
    </location>
</feature>
<evidence type="ECO:0000256" key="1">
    <source>
        <dbReference type="SAM" id="Phobius"/>
    </source>
</evidence>
<organism evidence="2 3">
    <name type="scientific">Dioscorea zingiberensis</name>
    <dbReference type="NCBI Taxonomy" id="325984"/>
    <lineage>
        <taxon>Eukaryota</taxon>
        <taxon>Viridiplantae</taxon>
        <taxon>Streptophyta</taxon>
        <taxon>Embryophyta</taxon>
        <taxon>Tracheophyta</taxon>
        <taxon>Spermatophyta</taxon>
        <taxon>Magnoliopsida</taxon>
        <taxon>Liliopsida</taxon>
        <taxon>Dioscoreales</taxon>
        <taxon>Dioscoreaceae</taxon>
        <taxon>Dioscorea</taxon>
    </lineage>
</organism>
<sequence length="176" mass="19636">MDRKKLMLSDPEGLINRNVKKCIVCGLQDIGRSRDADEAVAEMKKYCCAVPARCQPKQKSWMNCLLLYEAAALFLIQLLIKLLQCWLLMLITDDAANVAVVAGLSPLLLLQKGKSPPKKRKDDDAEIEPLLMLLAALPSLEVVSMPLSCRCRLLLMLMKWLLIKKVAVDADEMVAV</sequence>
<proteinExistence type="predicted"/>
<keyword evidence="1" id="KW-1133">Transmembrane helix</keyword>
<gene>
    <name evidence="2" type="ORF">J5N97_022651</name>
</gene>
<name>A0A9D5CBB8_9LILI</name>
<dbReference type="EMBL" id="JAGGNH010000006">
    <property type="protein sequence ID" value="KAJ0969774.1"/>
    <property type="molecule type" value="Genomic_DNA"/>
</dbReference>
<dbReference type="AlphaFoldDB" id="A0A9D5CBB8"/>
<keyword evidence="1" id="KW-0472">Membrane</keyword>
<protein>
    <submittedName>
        <fullName evidence="2">Uncharacterized protein</fullName>
    </submittedName>
</protein>
<reference evidence="2" key="1">
    <citation type="submission" date="2021-03" db="EMBL/GenBank/DDBJ databases">
        <authorList>
            <person name="Li Z."/>
            <person name="Yang C."/>
        </authorList>
    </citation>
    <scope>NUCLEOTIDE SEQUENCE</scope>
    <source>
        <strain evidence="2">Dzin_1.0</strain>
        <tissue evidence="2">Leaf</tissue>
    </source>
</reference>
<comment type="caution">
    <text evidence="2">The sequence shown here is derived from an EMBL/GenBank/DDBJ whole genome shotgun (WGS) entry which is preliminary data.</text>
</comment>